<dbReference type="AlphaFoldDB" id="A0A644VP90"/>
<dbReference type="SUPFAM" id="SSF53756">
    <property type="entry name" value="UDP-Glycosyltransferase/glycogen phosphorylase"/>
    <property type="match status" value="1"/>
</dbReference>
<dbReference type="EMBL" id="VSSQ01000383">
    <property type="protein sequence ID" value="MPL93181.1"/>
    <property type="molecule type" value="Genomic_DNA"/>
</dbReference>
<dbReference type="Gene3D" id="3.40.50.2000">
    <property type="entry name" value="Glycogen Phosphorylase B"/>
    <property type="match status" value="2"/>
</dbReference>
<evidence type="ECO:0000313" key="2">
    <source>
        <dbReference type="EMBL" id="MPL93181.1"/>
    </source>
</evidence>
<proteinExistence type="predicted"/>
<dbReference type="InterPro" id="IPR001296">
    <property type="entry name" value="Glyco_trans_1"/>
</dbReference>
<reference evidence="2" key="1">
    <citation type="submission" date="2019-08" db="EMBL/GenBank/DDBJ databases">
        <authorList>
            <person name="Kucharzyk K."/>
            <person name="Murdoch R.W."/>
            <person name="Higgins S."/>
            <person name="Loffler F."/>
        </authorList>
    </citation>
    <scope>NUCLEOTIDE SEQUENCE</scope>
</reference>
<dbReference type="GO" id="GO:0016757">
    <property type="term" value="F:glycosyltransferase activity"/>
    <property type="evidence" value="ECO:0007669"/>
    <property type="project" value="InterPro"/>
</dbReference>
<dbReference type="PANTHER" id="PTHR12526:SF634">
    <property type="entry name" value="BLL3361 PROTEIN"/>
    <property type="match status" value="1"/>
</dbReference>
<organism evidence="2">
    <name type="scientific">bioreactor metagenome</name>
    <dbReference type="NCBI Taxonomy" id="1076179"/>
    <lineage>
        <taxon>unclassified sequences</taxon>
        <taxon>metagenomes</taxon>
        <taxon>ecological metagenomes</taxon>
    </lineage>
</organism>
<sequence>MKKILVLCPYPENCAPSQRLKYEQYFGEFRKEGYDITVSSFVNRSFWKIIYQRNHWLAKVFYTLCGYFRRCADLLRLRRYDIVYVHLWVTPLGFPVFEWMVKILSHALVYDIDDMIFLGHSSDANHRLQNLKGRRKMSYLMKSAGHVITSTPSLEAFAARYNRNVSDIPTTLQVERFTAKTDYSSGEEIILGHSGSHSTSKYLKSIEPAFEILLKNKLKFRVFVTGDAGFRFSNPNIPVEAKAWFPEDEASDLLRMDIGLYPLTDEPWVYGKRGGKALLYMAAGLPVIATAIGTNTDTFSNGHSALLVNVNDFEGWAAGITELAGNEELRKKMGSAARESVTRHFSVTANRDKYLSVLRSVLKN</sequence>
<protein>
    <recommendedName>
        <fullName evidence="1">Glycosyl transferase family 1 domain-containing protein</fullName>
    </recommendedName>
</protein>
<dbReference type="CDD" id="cd03801">
    <property type="entry name" value="GT4_PimA-like"/>
    <property type="match status" value="1"/>
</dbReference>
<dbReference type="PANTHER" id="PTHR12526">
    <property type="entry name" value="GLYCOSYLTRANSFERASE"/>
    <property type="match status" value="1"/>
</dbReference>
<accession>A0A644VP90</accession>
<dbReference type="Pfam" id="PF00534">
    <property type="entry name" value="Glycos_transf_1"/>
    <property type="match status" value="1"/>
</dbReference>
<gene>
    <name evidence="2" type="ORF">SDC9_39307</name>
</gene>
<name>A0A644VP90_9ZZZZ</name>
<feature type="domain" description="Glycosyl transferase family 1" evidence="1">
    <location>
        <begin position="280"/>
        <end position="339"/>
    </location>
</feature>
<evidence type="ECO:0000259" key="1">
    <source>
        <dbReference type="Pfam" id="PF00534"/>
    </source>
</evidence>
<comment type="caution">
    <text evidence="2">The sequence shown here is derived from an EMBL/GenBank/DDBJ whole genome shotgun (WGS) entry which is preliminary data.</text>
</comment>